<accession>A0ABR1TZH7</accession>
<keyword evidence="3" id="KW-1185">Reference proteome</keyword>
<evidence type="ECO:0000256" key="1">
    <source>
        <dbReference type="SAM" id="MobiDB-lite"/>
    </source>
</evidence>
<feature type="compositionally biased region" description="Low complexity" evidence="1">
    <location>
        <begin position="25"/>
        <end position="37"/>
    </location>
</feature>
<gene>
    <name evidence="2" type="ORF">PG993_002676</name>
</gene>
<feature type="region of interest" description="Disordered" evidence="1">
    <location>
        <begin position="1"/>
        <end position="42"/>
    </location>
</feature>
<reference evidence="2 3" key="1">
    <citation type="submission" date="2023-01" db="EMBL/GenBank/DDBJ databases">
        <title>Analysis of 21 Apiospora genomes using comparative genomics revels a genus with tremendous synthesis potential of carbohydrate active enzymes and secondary metabolites.</title>
        <authorList>
            <person name="Sorensen T."/>
        </authorList>
    </citation>
    <scope>NUCLEOTIDE SEQUENCE [LARGE SCALE GENOMIC DNA]</scope>
    <source>
        <strain evidence="2 3">CBS 33761</strain>
    </source>
</reference>
<sequence length="179" mass="20060">MARAAPQHQSQRPSLMGSGEPRQESTPSPSSSTSTPSRAFRQYEPFTQTASQYTLRNPSMAQSSTPNIDANGAFSTQHADHVWVSWTEFPQDFLSGNTNIREPDKTRTARAAKEAIGLRTPKYVLYHPGKDGWSDQDHHVRFMAQIVTGNMLKGSLWSENDFRKRGLEITKAVYEACDI</sequence>
<evidence type="ECO:0000313" key="3">
    <source>
        <dbReference type="Proteomes" id="UP001444661"/>
    </source>
</evidence>
<protein>
    <submittedName>
        <fullName evidence="2">Uncharacterized protein</fullName>
    </submittedName>
</protein>
<dbReference type="EMBL" id="JAQQWK010000002">
    <property type="protein sequence ID" value="KAK8051291.1"/>
    <property type="molecule type" value="Genomic_DNA"/>
</dbReference>
<evidence type="ECO:0000313" key="2">
    <source>
        <dbReference type="EMBL" id="KAK8051291.1"/>
    </source>
</evidence>
<comment type="caution">
    <text evidence="2">The sequence shown here is derived from an EMBL/GenBank/DDBJ whole genome shotgun (WGS) entry which is preliminary data.</text>
</comment>
<proteinExistence type="predicted"/>
<organism evidence="2 3">
    <name type="scientific">Apiospora rasikravindrae</name>
    <dbReference type="NCBI Taxonomy" id="990691"/>
    <lineage>
        <taxon>Eukaryota</taxon>
        <taxon>Fungi</taxon>
        <taxon>Dikarya</taxon>
        <taxon>Ascomycota</taxon>
        <taxon>Pezizomycotina</taxon>
        <taxon>Sordariomycetes</taxon>
        <taxon>Xylariomycetidae</taxon>
        <taxon>Amphisphaeriales</taxon>
        <taxon>Apiosporaceae</taxon>
        <taxon>Apiospora</taxon>
    </lineage>
</organism>
<dbReference type="Proteomes" id="UP001444661">
    <property type="component" value="Unassembled WGS sequence"/>
</dbReference>
<name>A0ABR1TZH7_9PEZI</name>